<dbReference type="EMBL" id="JACXAH010000043">
    <property type="protein sequence ID" value="MBD1373886.1"/>
    <property type="molecule type" value="Genomic_DNA"/>
</dbReference>
<accession>A0A926N8B1</accession>
<proteinExistence type="predicted"/>
<dbReference type="Proteomes" id="UP000661691">
    <property type="component" value="Unassembled WGS sequence"/>
</dbReference>
<dbReference type="AlphaFoldDB" id="A0A926N8B1"/>
<name>A0A926N8B1_9BACL</name>
<evidence type="ECO:0000313" key="1">
    <source>
        <dbReference type="EMBL" id="MBD1373886.1"/>
    </source>
</evidence>
<protein>
    <submittedName>
        <fullName evidence="1">Uncharacterized protein</fullName>
    </submittedName>
</protein>
<evidence type="ECO:0000313" key="2">
    <source>
        <dbReference type="Proteomes" id="UP000661691"/>
    </source>
</evidence>
<comment type="caution">
    <text evidence="1">The sequence shown here is derived from an EMBL/GenBank/DDBJ whole genome shotgun (WGS) entry which is preliminary data.</text>
</comment>
<gene>
    <name evidence="1" type="ORF">IC620_16195</name>
</gene>
<reference evidence="1" key="1">
    <citation type="submission" date="2020-09" db="EMBL/GenBank/DDBJ databases">
        <title>A novel bacterium of genus Hazenella, isolated from South China Sea.</title>
        <authorList>
            <person name="Huang H."/>
            <person name="Mo K."/>
            <person name="Hu Y."/>
        </authorList>
    </citation>
    <scope>NUCLEOTIDE SEQUENCE</scope>
    <source>
        <strain evidence="1">IB182357</strain>
    </source>
</reference>
<keyword evidence="2" id="KW-1185">Reference proteome</keyword>
<organism evidence="1 2">
    <name type="scientific">Polycladospora coralii</name>
    <dbReference type="NCBI Taxonomy" id="2771432"/>
    <lineage>
        <taxon>Bacteria</taxon>
        <taxon>Bacillati</taxon>
        <taxon>Bacillota</taxon>
        <taxon>Bacilli</taxon>
        <taxon>Bacillales</taxon>
        <taxon>Thermoactinomycetaceae</taxon>
        <taxon>Polycladospora</taxon>
    </lineage>
</organism>
<dbReference type="RefSeq" id="WP_191142845.1">
    <property type="nucleotide sequence ID" value="NZ_JACXAH010000043.1"/>
</dbReference>
<sequence>MITEELKHDRLKFLNFDMRKLMQAWGKVKTHPNRLYAYEYIKPYLFKAYDNDEYWSSKRTVLDLFGWLDCNRQISQESLDSIELVQFWESLMSLYSHLYENDLFKEDDKGVLI</sequence>